<dbReference type="SUPFAM" id="SSF46689">
    <property type="entry name" value="Homeodomain-like"/>
    <property type="match status" value="1"/>
</dbReference>
<keyword evidence="4" id="KW-0804">Transcription</keyword>
<keyword evidence="8" id="KW-1185">Reference proteome</keyword>
<feature type="DNA-binding region" description="H-T-H motif" evidence="5">
    <location>
        <begin position="10"/>
        <end position="29"/>
    </location>
</feature>
<dbReference type="Proteomes" id="UP000248631">
    <property type="component" value="Unassembled WGS sequence"/>
</dbReference>
<accession>A0ABX9C5Y0</accession>
<dbReference type="Gene3D" id="1.10.357.10">
    <property type="entry name" value="Tetracycline Repressor, domain 2"/>
    <property type="match status" value="1"/>
</dbReference>
<gene>
    <name evidence="7" type="ORF">RB24_04745</name>
</gene>
<dbReference type="Pfam" id="PF00440">
    <property type="entry name" value="TetR_N"/>
    <property type="match status" value="1"/>
</dbReference>
<comment type="caution">
    <text evidence="7">The sequence shown here is derived from an EMBL/GenBank/DDBJ whole genome shotgun (WGS) entry which is preliminary data.</text>
</comment>
<evidence type="ECO:0000313" key="7">
    <source>
        <dbReference type="EMBL" id="RAM65810.1"/>
    </source>
</evidence>
<dbReference type="PANTHER" id="PTHR47506">
    <property type="entry name" value="TRANSCRIPTIONAL REGULATORY PROTEIN"/>
    <property type="match status" value="1"/>
</dbReference>
<dbReference type="InterPro" id="IPR036271">
    <property type="entry name" value="Tet_transcr_reg_TetR-rel_C_sf"/>
</dbReference>
<keyword evidence="3 5" id="KW-0238">DNA-binding</keyword>
<proteinExistence type="predicted"/>
<name>A0ABX9C5Y0_9BURK</name>
<evidence type="ECO:0000256" key="4">
    <source>
        <dbReference type="ARBA" id="ARBA00023163"/>
    </source>
</evidence>
<dbReference type="InterPro" id="IPR001647">
    <property type="entry name" value="HTH_TetR"/>
</dbReference>
<dbReference type="PROSITE" id="PS01081">
    <property type="entry name" value="HTH_TETR_1"/>
    <property type="match status" value="1"/>
</dbReference>
<evidence type="ECO:0000256" key="3">
    <source>
        <dbReference type="ARBA" id="ARBA00023125"/>
    </source>
</evidence>
<reference evidence="7 8" key="1">
    <citation type="submission" date="2014-12" db="EMBL/GenBank/DDBJ databases">
        <title>Complete genome sequence of Herbaspirillum rubrisubalbicans Os38.</title>
        <authorList>
            <person name="Chen M."/>
            <person name="An Q."/>
        </authorList>
    </citation>
    <scope>NUCLEOTIDE SEQUENCE [LARGE SCALE GENOMIC DNA]</scope>
    <source>
        <strain evidence="7 8">Os38</strain>
    </source>
</reference>
<evidence type="ECO:0000256" key="1">
    <source>
        <dbReference type="ARBA" id="ARBA00022491"/>
    </source>
</evidence>
<keyword evidence="1" id="KW-0678">Repressor</keyword>
<dbReference type="Pfam" id="PF13977">
    <property type="entry name" value="TetR_C_6"/>
    <property type="match status" value="1"/>
</dbReference>
<dbReference type="InterPro" id="IPR039538">
    <property type="entry name" value="BetI_C"/>
</dbReference>
<evidence type="ECO:0000256" key="5">
    <source>
        <dbReference type="PROSITE-ProRule" id="PRU00335"/>
    </source>
</evidence>
<dbReference type="SUPFAM" id="SSF48498">
    <property type="entry name" value="Tetracyclin repressor-like, C-terminal domain"/>
    <property type="match status" value="1"/>
</dbReference>
<dbReference type="PROSITE" id="PS50977">
    <property type="entry name" value="HTH_TETR_2"/>
    <property type="match status" value="1"/>
</dbReference>
<feature type="domain" description="HTH tetR-type" evidence="6">
    <location>
        <begin position="1"/>
        <end position="47"/>
    </location>
</feature>
<keyword evidence="2" id="KW-0805">Transcription regulation</keyword>
<organism evidence="7 8">
    <name type="scientific">Herbaspirillum rubrisubalbicans</name>
    <dbReference type="NCBI Taxonomy" id="80842"/>
    <lineage>
        <taxon>Bacteria</taxon>
        <taxon>Pseudomonadati</taxon>
        <taxon>Pseudomonadota</taxon>
        <taxon>Betaproteobacteria</taxon>
        <taxon>Burkholderiales</taxon>
        <taxon>Oxalobacteraceae</taxon>
        <taxon>Herbaspirillum</taxon>
    </lineage>
</organism>
<dbReference type="PANTHER" id="PTHR47506:SF6">
    <property type="entry name" value="HTH-TYPE TRANSCRIPTIONAL REPRESSOR NEMR"/>
    <property type="match status" value="1"/>
</dbReference>
<dbReference type="InterPro" id="IPR009057">
    <property type="entry name" value="Homeodomain-like_sf"/>
</dbReference>
<evidence type="ECO:0000256" key="2">
    <source>
        <dbReference type="ARBA" id="ARBA00023015"/>
    </source>
</evidence>
<dbReference type="EMBL" id="JUGD01000005">
    <property type="protein sequence ID" value="RAM65810.1"/>
    <property type="molecule type" value="Genomic_DNA"/>
</dbReference>
<evidence type="ECO:0000313" key="8">
    <source>
        <dbReference type="Proteomes" id="UP000248631"/>
    </source>
</evidence>
<sequence length="190" mass="20708">MAEQGYEKATIQAIAQKAGLAPGLIHYHFKSKEEILLHLVKSLSELFRARYDQFVAKATTPQEKLKAYIDARLAHGSGANPDAVTAWVMIGAEAVRQPQVRDIYQQAVADELALLTELLKACLMHQGKKTRNVAHLAGGLLAFMEGAFQLASAARDIMPKGYAASTALQLVQRYIEMEASRSSSPAGSIR</sequence>
<dbReference type="InterPro" id="IPR023772">
    <property type="entry name" value="DNA-bd_HTH_TetR-type_CS"/>
</dbReference>
<evidence type="ECO:0000259" key="6">
    <source>
        <dbReference type="PROSITE" id="PS50977"/>
    </source>
</evidence>
<protein>
    <recommendedName>
        <fullName evidence="6">HTH tetR-type domain-containing protein</fullName>
    </recommendedName>
</protein>